<dbReference type="Gene3D" id="3.30.420.40">
    <property type="match status" value="3"/>
</dbReference>
<dbReference type="GO" id="GO:0032153">
    <property type="term" value="C:cell division site"/>
    <property type="evidence" value="ECO:0007669"/>
    <property type="project" value="UniProtKB-UniRule"/>
</dbReference>
<dbReference type="SMART" id="SM00842">
    <property type="entry name" value="FtsA"/>
    <property type="match status" value="1"/>
</dbReference>
<dbReference type="PANTHER" id="PTHR32432">
    <property type="entry name" value="CELL DIVISION PROTEIN FTSA-RELATED"/>
    <property type="match status" value="1"/>
</dbReference>
<dbReference type="InterPro" id="IPR020823">
    <property type="entry name" value="Cell_div_FtsA"/>
</dbReference>
<dbReference type="SUPFAM" id="SSF53067">
    <property type="entry name" value="Actin-like ATPase domain"/>
    <property type="match status" value="2"/>
</dbReference>
<dbReference type="InterPro" id="IPR050696">
    <property type="entry name" value="FtsA/MreB"/>
</dbReference>
<feature type="domain" description="SHS2" evidence="6">
    <location>
        <begin position="6"/>
        <end position="195"/>
    </location>
</feature>
<evidence type="ECO:0000259" key="6">
    <source>
        <dbReference type="SMART" id="SM00842"/>
    </source>
</evidence>
<keyword evidence="1 5" id="KW-1003">Cell membrane</keyword>
<dbReference type="GO" id="GO:0043093">
    <property type="term" value="P:FtsZ-dependent cytokinesis"/>
    <property type="evidence" value="ECO:0007669"/>
    <property type="project" value="UniProtKB-UniRule"/>
</dbReference>
<dbReference type="Pfam" id="PF02491">
    <property type="entry name" value="SHS2_FTSA"/>
    <property type="match status" value="1"/>
</dbReference>
<evidence type="ECO:0000256" key="5">
    <source>
        <dbReference type="HAMAP-Rule" id="MF_02033"/>
    </source>
</evidence>
<keyword evidence="4 5" id="KW-0131">Cell cycle</keyword>
<sequence length="387" mass="41640">MIRNISVGIDVGSWVTRVVVGEFIKGEKNPKIIGVGETETFGMRRGYVIDLATLVVSVKKAVTIAEKSAGIKIKRAFISVGGLSLRGESSSGSVIISKADGEVTSLDVNKALADCEDNLNLNNKKIVQVFHISSRLDGKEVLGRLEGMCGTKLEVKAFFITYSMQHLEDLIEVVAQAGVETIDVIATPIAISQIALSEKQKIAGVALVNIGHQTTSLSVFENGLPISINVFSIGSTDITNDIALGFKIPLEQAEFLKLGTIEENFSKKKLDEIIEARLSDIFELIENHLKKIKRSGLLPAGIIFTGGGASVPGLPDLSKFILKLPAAHGSTEIFGNMKTKLRDSTWFTSLGLVVSGRDSSGYSEGSIINLIRDLKNTIKSSIKQLMP</sequence>
<comment type="subunit">
    <text evidence="5">Self-interacts. Interacts with FtsZ.</text>
</comment>
<protein>
    <recommendedName>
        <fullName evidence="5">Cell division protein FtsA</fullName>
    </recommendedName>
</protein>
<comment type="caution">
    <text evidence="7">The sequence shown here is derived from an EMBL/GenBank/DDBJ whole genome shotgun (WGS) entry which is preliminary data.</text>
</comment>
<evidence type="ECO:0000313" key="7">
    <source>
        <dbReference type="EMBL" id="OGI94869.1"/>
    </source>
</evidence>
<keyword evidence="3 5" id="KW-0472">Membrane</keyword>
<reference evidence="7 8" key="1">
    <citation type="journal article" date="2016" name="Nat. Commun.">
        <title>Thousands of microbial genomes shed light on interconnected biogeochemical processes in an aquifer system.</title>
        <authorList>
            <person name="Anantharaman K."/>
            <person name="Brown C.T."/>
            <person name="Hug L.A."/>
            <person name="Sharon I."/>
            <person name="Castelle C.J."/>
            <person name="Probst A.J."/>
            <person name="Thomas B.C."/>
            <person name="Singh A."/>
            <person name="Wilkins M.J."/>
            <person name="Karaoz U."/>
            <person name="Brodie E.L."/>
            <person name="Williams K.H."/>
            <person name="Hubbard S.S."/>
            <person name="Banfield J.F."/>
        </authorList>
    </citation>
    <scope>NUCLEOTIDE SEQUENCE [LARGE SCALE GENOMIC DNA]</scope>
</reference>
<comment type="similarity">
    <text evidence="5">Belongs to the FtsA/MreB family.</text>
</comment>
<dbReference type="InterPro" id="IPR003494">
    <property type="entry name" value="SHS2_FtsA"/>
</dbReference>
<evidence type="ECO:0000256" key="1">
    <source>
        <dbReference type="ARBA" id="ARBA00022475"/>
    </source>
</evidence>
<dbReference type="EMBL" id="MFUX01000005">
    <property type="protein sequence ID" value="OGI94869.1"/>
    <property type="molecule type" value="Genomic_DNA"/>
</dbReference>
<dbReference type="PIRSF" id="PIRSF003101">
    <property type="entry name" value="FtsA"/>
    <property type="match status" value="1"/>
</dbReference>
<proteinExistence type="inferred from homology"/>
<dbReference type="HAMAP" id="MF_02033">
    <property type="entry name" value="FtsA"/>
    <property type="match status" value="1"/>
</dbReference>
<keyword evidence="2 5" id="KW-0132">Cell division</keyword>
<organism evidence="7 8">
    <name type="scientific">Candidatus Nomurabacteria bacterium RIFCSPLOWO2_01_FULL_40_18</name>
    <dbReference type="NCBI Taxonomy" id="1801773"/>
    <lineage>
        <taxon>Bacteria</taxon>
        <taxon>Candidatus Nomuraibacteriota</taxon>
    </lineage>
</organism>
<comment type="function">
    <text evidence="5">Cell division protein that is involved in the assembly of the Z ring. May serve as a membrane anchor for the Z ring.</text>
</comment>
<dbReference type="Proteomes" id="UP000176629">
    <property type="component" value="Unassembled WGS sequence"/>
</dbReference>
<name>A0A1F6XL17_9BACT</name>
<accession>A0A1F6XL17</accession>
<dbReference type="PANTHER" id="PTHR32432:SF4">
    <property type="entry name" value="CELL DIVISION PROTEIN FTSA"/>
    <property type="match status" value="1"/>
</dbReference>
<dbReference type="AlphaFoldDB" id="A0A1F6XL17"/>
<dbReference type="Pfam" id="PF14450">
    <property type="entry name" value="FtsA"/>
    <property type="match status" value="1"/>
</dbReference>
<evidence type="ECO:0000256" key="3">
    <source>
        <dbReference type="ARBA" id="ARBA00023136"/>
    </source>
</evidence>
<dbReference type="STRING" id="1801773.A3A03_00970"/>
<comment type="subcellular location">
    <subcellularLocation>
        <location evidence="5">Cell membrane</location>
        <topology evidence="5">Peripheral membrane protein</topology>
        <orientation evidence="5">Cytoplasmic side</orientation>
    </subcellularLocation>
    <text evidence="5">Localizes to the Z ring in an FtsZ-dependent manner. Targeted to the membrane through a conserved C-terminal amphipathic helix.</text>
</comment>
<evidence type="ECO:0000313" key="8">
    <source>
        <dbReference type="Proteomes" id="UP000176629"/>
    </source>
</evidence>
<evidence type="ECO:0000256" key="4">
    <source>
        <dbReference type="ARBA" id="ARBA00023306"/>
    </source>
</evidence>
<evidence type="ECO:0000256" key="2">
    <source>
        <dbReference type="ARBA" id="ARBA00022618"/>
    </source>
</evidence>
<dbReference type="InterPro" id="IPR043129">
    <property type="entry name" value="ATPase_NBD"/>
</dbReference>
<gene>
    <name evidence="5" type="primary">ftsA</name>
    <name evidence="7" type="ORF">A3A03_00970</name>
</gene>
<dbReference type="GO" id="GO:0009898">
    <property type="term" value="C:cytoplasmic side of plasma membrane"/>
    <property type="evidence" value="ECO:0007669"/>
    <property type="project" value="UniProtKB-UniRule"/>
</dbReference>